<accession>A0A8H7E2E1</accession>
<dbReference type="FunFam" id="3.50.50.60:FF:000245">
    <property type="entry name" value="Ubiquinone biosynthesis monooxygenase COQ6, mitochondrial"/>
    <property type="match status" value="1"/>
</dbReference>
<name>A0A8H7E2E1_9EURO</name>
<evidence type="ECO:0000313" key="5">
    <source>
        <dbReference type="EMBL" id="KAF7508014.1"/>
    </source>
</evidence>
<evidence type="ECO:0000256" key="1">
    <source>
        <dbReference type="ARBA" id="ARBA00022630"/>
    </source>
</evidence>
<dbReference type="InterPro" id="IPR036188">
    <property type="entry name" value="FAD/NAD-bd_sf"/>
</dbReference>
<dbReference type="Pfam" id="PF01494">
    <property type="entry name" value="FAD_binding_3"/>
    <property type="match status" value="1"/>
</dbReference>
<dbReference type="InterPro" id="IPR002938">
    <property type="entry name" value="FAD-bd"/>
</dbReference>
<evidence type="ECO:0000256" key="3">
    <source>
        <dbReference type="ARBA" id="ARBA00023002"/>
    </source>
</evidence>
<keyword evidence="6" id="KW-1185">Reference proteome</keyword>
<dbReference type="PANTHER" id="PTHR43876">
    <property type="entry name" value="UBIQUINONE BIOSYNTHESIS MONOOXYGENASE COQ6, MITOCHONDRIAL"/>
    <property type="match status" value="1"/>
</dbReference>
<sequence length="441" mass="47507">MKALRTPRVNGSICSACRYRLSHPQRGIASSARSSPEIYDVVAVGGGPVGLALIAALKSSPRTRHLKTALIESQPLSKLLGWDPRADEYSNRASSLTPASVSFLDAIGAWKHVEQSRVQPYNEMQVWDGSNGSKMRFDWSSDTKKNNSDSALRTVATMTENANLSKGLSSRVIEAEEIESLGGQHSGRGSLMFSSTVSSIENGLDDPQGLNLSSWPIVCVSSAERKAPTSMAARLLVGADGANSPVRAFAGIPSNGWDYSRHGVVATVNLDSQPGNDMDSLFTSDPPRTTAYQRFLPALGGPIALLPLPKGKASLVWSTTASNATYLKSLPLDTFTTMVNAAFRLSMTDLAYMFSLPTSTDASIPAKHSTNNKKSYTHAQELTWRLSHTPLPPHLPARYLDPSRQHRLLPLRFRQSSTYTAPRIALIGDAATPSTLSPAKG</sequence>
<dbReference type="PRINTS" id="PR00420">
    <property type="entry name" value="RNGMNOXGNASE"/>
</dbReference>
<comment type="caution">
    <text evidence="5">The sequence shown here is derived from an EMBL/GenBank/DDBJ whole genome shotgun (WGS) entry which is preliminary data.</text>
</comment>
<keyword evidence="1" id="KW-0285">Flavoprotein</keyword>
<keyword evidence="2" id="KW-0274">FAD</keyword>
<dbReference type="GO" id="GO:0071949">
    <property type="term" value="F:FAD binding"/>
    <property type="evidence" value="ECO:0007669"/>
    <property type="project" value="InterPro"/>
</dbReference>
<gene>
    <name evidence="5" type="ORF">GJ744_009911</name>
</gene>
<dbReference type="SUPFAM" id="SSF51905">
    <property type="entry name" value="FAD/NAD(P)-binding domain"/>
    <property type="match status" value="1"/>
</dbReference>
<dbReference type="Gene3D" id="3.50.50.60">
    <property type="entry name" value="FAD/NAD(P)-binding domain"/>
    <property type="match status" value="1"/>
</dbReference>
<dbReference type="GO" id="GO:0005739">
    <property type="term" value="C:mitochondrion"/>
    <property type="evidence" value="ECO:0007669"/>
    <property type="project" value="TreeGrafter"/>
</dbReference>
<dbReference type="InterPro" id="IPR051205">
    <property type="entry name" value="UbiH/COQ6_monooxygenase"/>
</dbReference>
<dbReference type="Proteomes" id="UP000606974">
    <property type="component" value="Unassembled WGS sequence"/>
</dbReference>
<keyword evidence="3" id="KW-0560">Oxidoreductase</keyword>
<dbReference type="EMBL" id="JAACFV010000060">
    <property type="protein sequence ID" value="KAF7508014.1"/>
    <property type="molecule type" value="Genomic_DNA"/>
</dbReference>
<dbReference type="AlphaFoldDB" id="A0A8H7E2E1"/>
<evidence type="ECO:0000256" key="2">
    <source>
        <dbReference type="ARBA" id="ARBA00022827"/>
    </source>
</evidence>
<protein>
    <recommendedName>
        <fullName evidence="4">FAD-binding domain-containing protein</fullName>
    </recommendedName>
</protein>
<dbReference type="OrthoDB" id="683240at2759"/>
<evidence type="ECO:0000313" key="6">
    <source>
        <dbReference type="Proteomes" id="UP000606974"/>
    </source>
</evidence>
<organism evidence="5 6">
    <name type="scientific">Endocarpon pusillum</name>
    <dbReference type="NCBI Taxonomy" id="364733"/>
    <lineage>
        <taxon>Eukaryota</taxon>
        <taxon>Fungi</taxon>
        <taxon>Dikarya</taxon>
        <taxon>Ascomycota</taxon>
        <taxon>Pezizomycotina</taxon>
        <taxon>Eurotiomycetes</taxon>
        <taxon>Chaetothyriomycetidae</taxon>
        <taxon>Verrucariales</taxon>
        <taxon>Verrucariaceae</taxon>
        <taxon>Endocarpon</taxon>
    </lineage>
</organism>
<dbReference type="GO" id="GO:0016491">
    <property type="term" value="F:oxidoreductase activity"/>
    <property type="evidence" value="ECO:0007669"/>
    <property type="project" value="UniProtKB-KW"/>
</dbReference>
<dbReference type="PANTHER" id="PTHR43876:SF7">
    <property type="entry name" value="UBIQUINONE BIOSYNTHESIS MONOOXYGENASE COQ6, MITOCHONDRIAL"/>
    <property type="match status" value="1"/>
</dbReference>
<proteinExistence type="predicted"/>
<evidence type="ECO:0000259" key="4">
    <source>
        <dbReference type="Pfam" id="PF01494"/>
    </source>
</evidence>
<reference evidence="5" key="1">
    <citation type="submission" date="2020-02" db="EMBL/GenBank/DDBJ databases">
        <authorList>
            <person name="Palmer J.M."/>
        </authorList>
    </citation>
    <scope>NUCLEOTIDE SEQUENCE</scope>
    <source>
        <strain evidence="5">EPUS1.4</strain>
        <tissue evidence="5">Thallus</tissue>
    </source>
</reference>
<feature type="domain" description="FAD-binding" evidence="4">
    <location>
        <begin position="40"/>
        <end position="272"/>
    </location>
</feature>